<evidence type="ECO:0000313" key="11">
    <source>
        <dbReference type="Proteomes" id="UP000217838"/>
    </source>
</evidence>
<dbReference type="PANTHER" id="PTHR43081">
    <property type="entry name" value="ADENYLATE CYCLASE, TERMINAL-DIFFERENTIATION SPECIFIC-RELATED"/>
    <property type="match status" value="1"/>
</dbReference>
<evidence type="ECO:0008006" key="12">
    <source>
        <dbReference type="Google" id="ProtNLM"/>
    </source>
</evidence>
<reference evidence="11" key="1">
    <citation type="submission" date="2017-08" db="EMBL/GenBank/DDBJ databases">
        <title>A dynamic microbial community with high functional redundancy inhabits the cold, oxic subseafloor aquifer.</title>
        <authorList>
            <person name="Tully B.J."/>
            <person name="Wheat C.G."/>
            <person name="Glazer B.T."/>
            <person name="Huber J.A."/>
        </authorList>
    </citation>
    <scope>NUCLEOTIDE SEQUENCE [LARGE SCALE GENOMIC DNA]</scope>
</reference>
<dbReference type="CDD" id="cd06225">
    <property type="entry name" value="HAMP"/>
    <property type="match status" value="1"/>
</dbReference>
<dbReference type="Gene3D" id="3.30.70.1230">
    <property type="entry name" value="Nucleotide cyclase"/>
    <property type="match status" value="1"/>
</dbReference>
<dbReference type="InterPro" id="IPR001054">
    <property type="entry name" value="A/G_cyclase"/>
</dbReference>
<dbReference type="InterPro" id="IPR003660">
    <property type="entry name" value="HAMP_dom"/>
</dbReference>
<evidence type="ECO:0000259" key="8">
    <source>
        <dbReference type="PROSITE" id="PS50125"/>
    </source>
</evidence>
<dbReference type="SMART" id="SM00304">
    <property type="entry name" value="HAMP"/>
    <property type="match status" value="1"/>
</dbReference>
<keyword evidence="5 7" id="KW-1133">Transmembrane helix</keyword>
<dbReference type="GO" id="GO:0016020">
    <property type="term" value="C:membrane"/>
    <property type="evidence" value="ECO:0007669"/>
    <property type="project" value="InterPro"/>
</dbReference>
<dbReference type="Proteomes" id="UP000217838">
    <property type="component" value="Unassembled WGS sequence"/>
</dbReference>
<evidence type="ECO:0000256" key="5">
    <source>
        <dbReference type="ARBA" id="ARBA00022989"/>
    </source>
</evidence>
<keyword evidence="6 7" id="KW-0472">Membrane</keyword>
<feature type="domain" description="HAMP" evidence="9">
    <location>
        <begin position="213"/>
        <end position="265"/>
    </location>
</feature>
<comment type="similarity">
    <text evidence="2">Belongs to the adenylyl cyclase class-3 family.</text>
</comment>
<organism evidence="10 11">
    <name type="scientific">Aerophobetes bacterium</name>
    <dbReference type="NCBI Taxonomy" id="2030807"/>
    <lineage>
        <taxon>Bacteria</taxon>
        <taxon>Candidatus Aerophobota</taxon>
    </lineage>
</organism>
<protein>
    <recommendedName>
        <fullName evidence="12">Adenylate/guanylate cyclase domain-containing protein</fullName>
    </recommendedName>
</protein>
<dbReference type="Gene3D" id="6.10.340.10">
    <property type="match status" value="1"/>
</dbReference>
<dbReference type="SMART" id="SM00044">
    <property type="entry name" value="CYCc"/>
    <property type="match status" value="1"/>
</dbReference>
<accession>A0A2A4Y9K9</accession>
<dbReference type="PROSITE" id="PS50125">
    <property type="entry name" value="GUANYLATE_CYCLASE_2"/>
    <property type="match status" value="1"/>
</dbReference>
<dbReference type="PANTHER" id="PTHR43081:SF1">
    <property type="entry name" value="ADENYLATE CYCLASE, TERMINAL-DIFFERENTIATION SPECIFIC"/>
    <property type="match status" value="1"/>
</dbReference>
<dbReference type="Pfam" id="PF00672">
    <property type="entry name" value="HAMP"/>
    <property type="match status" value="1"/>
</dbReference>
<dbReference type="GO" id="GO:0006171">
    <property type="term" value="P:cAMP biosynthetic process"/>
    <property type="evidence" value="ECO:0007669"/>
    <property type="project" value="TreeGrafter"/>
</dbReference>
<keyword evidence="4 7" id="KW-0812">Transmembrane</keyword>
<evidence type="ECO:0000256" key="3">
    <source>
        <dbReference type="ARBA" id="ARBA00022475"/>
    </source>
</evidence>
<comment type="subcellular location">
    <subcellularLocation>
        <location evidence="1">Cell envelope</location>
    </subcellularLocation>
</comment>
<evidence type="ECO:0000256" key="1">
    <source>
        <dbReference type="ARBA" id="ARBA00004196"/>
    </source>
</evidence>
<feature type="domain" description="Guanylate cyclase" evidence="8">
    <location>
        <begin position="299"/>
        <end position="431"/>
    </location>
</feature>
<dbReference type="Pfam" id="PF00211">
    <property type="entry name" value="Guanylate_cyc"/>
    <property type="match status" value="1"/>
</dbReference>
<dbReference type="InterPro" id="IPR050697">
    <property type="entry name" value="Adenylyl/Guanylyl_Cyclase_3/4"/>
</dbReference>
<feature type="transmembrane region" description="Helical" evidence="7">
    <location>
        <begin position="189"/>
        <end position="212"/>
    </location>
</feature>
<dbReference type="CDD" id="cd07302">
    <property type="entry name" value="CHD"/>
    <property type="match status" value="1"/>
</dbReference>
<dbReference type="SUPFAM" id="SSF158472">
    <property type="entry name" value="HAMP domain-like"/>
    <property type="match status" value="1"/>
</dbReference>
<dbReference type="PROSITE" id="PS50885">
    <property type="entry name" value="HAMP"/>
    <property type="match status" value="1"/>
</dbReference>
<evidence type="ECO:0000259" key="9">
    <source>
        <dbReference type="PROSITE" id="PS50885"/>
    </source>
</evidence>
<dbReference type="EMBL" id="NVUU01000135">
    <property type="protein sequence ID" value="PCI91370.1"/>
    <property type="molecule type" value="Genomic_DNA"/>
</dbReference>
<dbReference type="AlphaFoldDB" id="A0A2A4Y9K9"/>
<dbReference type="FunFam" id="3.30.70.1230:FF:000016">
    <property type="entry name" value="Adenylate/guanylate cyclase domain-containing protein"/>
    <property type="match status" value="1"/>
</dbReference>
<evidence type="ECO:0000256" key="7">
    <source>
        <dbReference type="SAM" id="Phobius"/>
    </source>
</evidence>
<evidence type="ECO:0000256" key="2">
    <source>
        <dbReference type="ARBA" id="ARBA00005381"/>
    </source>
</evidence>
<dbReference type="InterPro" id="IPR029787">
    <property type="entry name" value="Nucleotide_cyclase"/>
</dbReference>
<evidence type="ECO:0000313" key="10">
    <source>
        <dbReference type="EMBL" id="PCI91370.1"/>
    </source>
</evidence>
<comment type="caution">
    <text evidence="10">The sequence shown here is derived from an EMBL/GenBank/DDBJ whole genome shotgun (WGS) entry which is preliminary data.</text>
</comment>
<dbReference type="SUPFAM" id="SSF55073">
    <property type="entry name" value="Nucleotide cyclase"/>
    <property type="match status" value="1"/>
</dbReference>
<gene>
    <name evidence="10" type="ORF">COB11_08465</name>
</gene>
<evidence type="ECO:0000256" key="6">
    <source>
        <dbReference type="ARBA" id="ARBA00023136"/>
    </source>
</evidence>
<keyword evidence="3" id="KW-1003">Cell membrane</keyword>
<dbReference type="GO" id="GO:0035556">
    <property type="term" value="P:intracellular signal transduction"/>
    <property type="evidence" value="ECO:0007669"/>
    <property type="project" value="InterPro"/>
</dbReference>
<evidence type="ECO:0000256" key="4">
    <source>
        <dbReference type="ARBA" id="ARBA00022692"/>
    </source>
</evidence>
<name>A0A2A4Y9K9_UNCAE</name>
<dbReference type="GO" id="GO:0004016">
    <property type="term" value="F:adenylate cyclase activity"/>
    <property type="evidence" value="ECO:0007669"/>
    <property type="project" value="UniProtKB-ARBA"/>
</dbReference>
<sequence>MKYRTKLFLTFSLLVFISTSIALVTLYAESSKLLFTQIRGELLSIAVTTAASINGDEVESFQTKQSVNTSSYKKIDNKLRFIRDANRRPNLYIQYLYIIRPEKASNHYVFVMDPEENPDKISHYDDLFPTMEELYQNEDRPFVESKLTYDHWGKWISAFAPIYNTQGNVVATLGVDVSIEEVRSKMHTLILYGIIALVTALIISIIIAHLLAKLVTNSLSMLVETVNEIGGGDLKSRSHLESNDEFDELASAINAMARGLEERERLKLGFARYVSQYVLEKILKSEVPANFEGERRRLTIFFSDIRSFTKISENLAPEAIVSLLNQYFERMISVIFQHNGTLDKFIGDGIMAEFGAPLEDKNQELHAVRAALDMQIEIEKLAAKWHEMGMPEISVGMGIHTGYAIVGNIGSEIRMEYTAVGDAVNVAARLEKSTKKLNKKIVISEETYKAIKHLDEFVFEDLGEVSLPGREQYIHSYAIDYKVQKNTSVPGDHGKPVETPTNT</sequence>
<proteinExistence type="inferred from homology"/>
<dbReference type="GO" id="GO:0030313">
    <property type="term" value="C:cell envelope"/>
    <property type="evidence" value="ECO:0007669"/>
    <property type="project" value="UniProtKB-SubCell"/>
</dbReference>